<reference evidence="2 3" key="1">
    <citation type="submission" date="2016-03" db="EMBL/GenBank/DDBJ databases">
        <title>Genome Sequence and Comparative Pathogenic Determinants of Uropathogenic Escherichia coli O25b:H4, a Clinical Isolate from Saudi Arabia.</title>
        <authorList>
            <person name="Alyamani E.A.J."/>
            <person name="Khiyami M.A."/>
            <person name="Booq R.Y."/>
            <person name="Bahwerth F.S."/>
            <person name="Vaisvil B."/>
            <person name="Schmitt D.P."/>
            <person name="Kapatral V."/>
        </authorList>
    </citation>
    <scope>NUCLEOTIDE SEQUENCE [LARGE SCALE GENOMIC DNA]</scope>
    <source>
        <strain evidence="2 3">O25b:H4</strain>
    </source>
</reference>
<evidence type="ECO:0000313" key="2">
    <source>
        <dbReference type="EMBL" id="ANK02052.1"/>
    </source>
</evidence>
<gene>
    <name evidence="2" type="ORF">WLH_00791</name>
</gene>
<dbReference type="PATRIC" id="fig|941280.3.peg.788"/>
<keyword evidence="1" id="KW-0812">Transmembrane</keyword>
<evidence type="ECO:0000256" key="1">
    <source>
        <dbReference type="SAM" id="Phobius"/>
    </source>
</evidence>
<dbReference type="Proteomes" id="UP000183316">
    <property type="component" value="Chromosome"/>
</dbReference>
<sequence length="50" mass="5825">MTEKDIPHDGWITVSITIHFIYFPCLCLAGDVLKSINDIFELNHRAELFF</sequence>
<dbReference type="EMBL" id="CP015085">
    <property type="protein sequence ID" value="ANK02052.1"/>
    <property type="molecule type" value="Genomic_DNA"/>
</dbReference>
<proteinExistence type="predicted"/>
<dbReference type="AlphaFoldDB" id="A0A192C8D6"/>
<evidence type="ECO:0000313" key="3">
    <source>
        <dbReference type="Proteomes" id="UP000183316"/>
    </source>
</evidence>
<protein>
    <submittedName>
        <fullName evidence="2">Uncharacterized protein</fullName>
    </submittedName>
</protein>
<keyword evidence="1" id="KW-1133">Transmembrane helix</keyword>
<feature type="transmembrane region" description="Helical" evidence="1">
    <location>
        <begin position="12"/>
        <end position="33"/>
    </location>
</feature>
<keyword evidence="1" id="KW-0472">Membrane</keyword>
<organism evidence="2 3">
    <name type="scientific">Escherichia coli O25b:H4</name>
    <dbReference type="NCBI Taxonomy" id="941280"/>
    <lineage>
        <taxon>Bacteria</taxon>
        <taxon>Pseudomonadati</taxon>
        <taxon>Pseudomonadota</taxon>
        <taxon>Gammaproteobacteria</taxon>
        <taxon>Enterobacterales</taxon>
        <taxon>Enterobacteriaceae</taxon>
        <taxon>Escherichia</taxon>
    </lineage>
</organism>
<name>A0A192C8D6_ECO25</name>
<accession>A0A192C8D6</accession>